<evidence type="ECO:0000256" key="1">
    <source>
        <dbReference type="SAM" id="MobiDB-lite"/>
    </source>
</evidence>
<feature type="compositionally biased region" description="Polar residues" evidence="1">
    <location>
        <begin position="357"/>
        <end position="379"/>
    </location>
</feature>
<feature type="region of interest" description="Disordered" evidence="1">
    <location>
        <begin position="318"/>
        <end position="448"/>
    </location>
</feature>
<dbReference type="InterPro" id="IPR045117">
    <property type="entry name" value="ATXN2-like"/>
</dbReference>
<feature type="domain" description="LsmAD" evidence="2">
    <location>
        <begin position="222"/>
        <end position="293"/>
    </location>
</feature>
<feature type="compositionally biased region" description="Polar residues" evidence="1">
    <location>
        <begin position="489"/>
        <end position="499"/>
    </location>
</feature>
<feature type="compositionally biased region" description="Polar residues" evidence="1">
    <location>
        <begin position="432"/>
        <end position="448"/>
    </location>
</feature>
<dbReference type="EMBL" id="CM017652">
    <property type="protein sequence ID" value="TYI85659.1"/>
    <property type="molecule type" value="Genomic_DNA"/>
</dbReference>
<name>A0A5D2V8G1_GOSMU</name>
<feature type="region of interest" description="Disordered" evidence="1">
    <location>
        <begin position="483"/>
        <end position="504"/>
    </location>
</feature>
<dbReference type="AlphaFoldDB" id="A0A5D2V8G1"/>
<sequence>MNMQQVVFPKSSANGFGRQRGDREVGARLENKMQLGKSNQGRIQTTGALAVGKTVGNESFSRDRLVYLTTCLIGHPVEVHVKSGSIYTGIFHATDAENDFGIILKMARLIKDGTLCGYKATTEFVSKAPSKILIIPDKELVQIIAKDVAVTRDGFASEPQNEKHQEILIDSAISQSRHVEVERELEPWVPDEDDLQCPELENIFDGPWNRNWDQFETNQKLFGVKSTFNEELYTTKLERGPQTRELEKEAMRIAREIEGEDTQDLHLAEERGVDLHDDFDIDEEMRYSSVYRGRGVDDSGYEEDEDILLDSHNIETFGDSYDSLSRSTDGVRMPSSSSLVDDAPSSQAAISEDLNCSRPNDQARQLASELPSKSFSVSDSESRIRDKLLGEHGGSSDGNEFPEKQSVSEKPNSSGKLSEGPASSKATGEMHSANSHGQPDCSTSSNSDYVGTVSASGGFGLSPSSSMGSLSSEKSTLNPHAKEFKLNPNAKSFTPSQTPVRPLSPVSDGSFYYQTQMSPLPHMHMPVSFGIGPSFPGHQPVIFNPQVAPIQSPQAYFHPNGPQMVLGQRQVVYYQPEMQYKGRDY</sequence>
<gene>
    <name evidence="3" type="ORF">E1A91_D04G011100v1</name>
</gene>
<dbReference type="InterPro" id="IPR025852">
    <property type="entry name" value="SM_dom_ATX"/>
</dbReference>
<keyword evidence="4" id="KW-1185">Reference proteome</keyword>
<feature type="compositionally biased region" description="Low complexity" evidence="1">
    <location>
        <begin position="334"/>
        <end position="346"/>
    </location>
</feature>
<dbReference type="GO" id="GO:0034063">
    <property type="term" value="P:stress granule assembly"/>
    <property type="evidence" value="ECO:0007669"/>
    <property type="project" value="TreeGrafter"/>
</dbReference>
<dbReference type="PANTHER" id="PTHR12854:SF7">
    <property type="entry name" value="ATAXIN-2 HOMOLOG"/>
    <property type="match status" value="1"/>
</dbReference>
<proteinExistence type="predicted"/>
<feature type="compositionally biased region" description="Basic and acidic residues" evidence="1">
    <location>
        <begin position="380"/>
        <end position="390"/>
    </location>
</feature>
<evidence type="ECO:0000313" key="4">
    <source>
        <dbReference type="Proteomes" id="UP000323597"/>
    </source>
</evidence>
<dbReference type="SMART" id="SM01272">
    <property type="entry name" value="LsmAD"/>
    <property type="match status" value="1"/>
</dbReference>
<dbReference type="GO" id="GO:0003729">
    <property type="term" value="F:mRNA binding"/>
    <property type="evidence" value="ECO:0007669"/>
    <property type="project" value="TreeGrafter"/>
</dbReference>
<dbReference type="Gene3D" id="2.30.30.100">
    <property type="match status" value="1"/>
</dbReference>
<dbReference type="Proteomes" id="UP000323597">
    <property type="component" value="Chromosome D04"/>
</dbReference>
<dbReference type="InterPro" id="IPR009604">
    <property type="entry name" value="LsmAD_domain"/>
</dbReference>
<dbReference type="Pfam" id="PF06741">
    <property type="entry name" value="LsmAD"/>
    <property type="match status" value="1"/>
</dbReference>
<evidence type="ECO:0000259" key="2">
    <source>
        <dbReference type="SMART" id="SM01272"/>
    </source>
</evidence>
<evidence type="ECO:0000313" key="3">
    <source>
        <dbReference type="EMBL" id="TYI85659.1"/>
    </source>
</evidence>
<organism evidence="3 4">
    <name type="scientific">Gossypium mustelinum</name>
    <name type="common">Cotton</name>
    <name type="synonym">Gossypium caicoense</name>
    <dbReference type="NCBI Taxonomy" id="34275"/>
    <lineage>
        <taxon>Eukaryota</taxon>
        <taxon>Viridiplantae</taxon>
        <taxon>Streptophyta</taxon>
        <taxon>Embryophyta</taxon>
        <taxon>Tracheophyta</taxon>
        <taxon>Spermatophyta</taxon>
        <taxon>Magnoliopsida</taxon>
        <taxon>eudicotyledons</taxon>
        <taxon>Gunneridae</taxon>
        <taxon>Pentapetalae</taxon>
        <taxon>rosids</taxon>
        <taxon>malvids</taxon>
        <taxon>Malvales</taxon>
        <taxon>Malvaceae</taxon>
        <taxon>Malvoideae</taxon>
        <taxon>Gossypium</taxon>
    </lineage>
</organism>
<dbReference type="PANTHER" id="PTHR12854">
    <property type="entry name" value="ATAXIN 2-RELATED"/>
    <property type="match status" value="1"/>
</dbReference>
<dbReference type="GO" id="GO:0010494">
    <property type="term" value="C:cytoplasmic stress granule"/>
    <property type="evidence" value="ECO:0007669"/>
    <property type="project" value="TreeGrafter"/>
</dbReference>
<reference evidence="3 4" key="1">
    <citation type="submission" date="2019-07" db="EMBL/GenBank/DDBJ databases">
        <title>WGS assembly of Gossypium mustelinum.</title>
        <authorList>
            <person name="Chen Z.J."/>
            <person name="Sreedasyam A."/>
            <person name="Ando A."/>
            <person name="Song Q."/>
            <person name="De L."/>
            <person name="Hulse-Kemp A."/>
            <person name="Ding M."/>
            <person name="Ye W."/>
            <person name="Kirkbride R."/>
            <person name="Jenkins J."/>
            <person name="Plott C."/>
            <person name="Lovell J."/>
            <person name="Lin Y.-M."/>
            <person name="Vaughn R."/>
            <person name="Liu B."/>
            <person name="Li W."/>
            <person name="Simpson S."/>
            <person name="Scheffler B."/>
            <person name="Saski C."/>
            <person name="Grover C."/>
            <person name="Hu G."/>
            <person name="Conover J."/>
            <person name="Carlson J."/>
            <person name="Shu S."/>
            <person name="Boston L."/>
            <person name="Williams M."/>
            <person name="Peterson D."/>
            <person name="Mcgee K."/>
            <person name="Jones D."/>
            <person name="Wendel J."/>
            <person name="Stelly D."/>
            <person name="Grimwood J."/>
            <person name="Schmutz J."/>
        </authorList>
    </citation>
    <scope>NUCLEOTIDE SEQUENCE [LARGE SCALE GENOMIC DNA]</scope>
    <source>
        <strain evidence="3">1408120.09</strain>
    </source>
</reference>
<accession>A0A5D2V8G1</accession>
<protein>
    <recommendedName>
        <fullName evidence="2">LsmAD domain-containing protein</fullName>
    </recommendedName>
</protein>
<dbReference type="Pfam" id="PF14438">
    <property type="entry name" value="SM-ATX"/>
    <property type="match status" value="1"/>
</dbReference>